<accession>A0A3Q3EFS2</accession>
<dbReference type="Ensembl" id="ENSKMAT00000000923.1">
    <property type="protein sequence ID" value="ENSKMAP00000000892.1"/>
    <property type="gene ID" value="ENSKMAG00000000700.1"/>
</dbReference>
<comment type="subunit">
    <text evidence="3">Homotrimer.</text>
</comment>
<comment type="similarity">
    <text evidence="2">Belongs to the fucolectin family.</text>
</comment>
<evidence type="ECO:0000256" key="1">
    <source>
        <dbReference type="ARBA" id="ARBA00002219"/>
    </source>
</evidence>
<evidence type="ECO:0000313" key="9">
    <source>
        <dbReference type="Ensembl" id="ENSKMAP00000000892.1"/>
    </source>
</evidence>
<feature type="domain" description="Fucolectin tachylectin-4 pentraxin-1" evidence="8">
    <location>
        <begin position="28"/>
        <end position="160"/>
    </location>
</feature>
<evidence type="ECO:0000256" key="7">
    <source>
        <dbReference type="ARBA" id="ARBA00023157"/>
    </source>
</evidence>
<dbReference type="Proteomes" id="UP000264800">
    <property type="component" value="Unplaced"/>
</dbReference>
<keyword evidence="5" id="KW-0430">Lectin</keyword>
<dbReference type="GO" id="GO:0010185">
    <property type="term" value="P:regulation of cellular defense response"/>
    <property type="evidence" value="ECO:0007669"/>
    <property type="project" value="UniProtKB-ARBA"/>
</dbReference>
<dbReference type="GO" id="GO:0042806">
    <property type="term" value="F:fucose binding"/>
    <property type="evidence" value="ECO:0007669"/>
    <property type="project" value="UniProtKB-ARBA"/>
</dbReference>
<reference evidence="9" key="1">
    <citation type="submission" date="2025-08" db="UniProtKB">
        <authorList>
            <consortium name="Ensembl"/>
        </authorList>
    </citation>
    <scope>IDENTIFICATION</scope>
</reference>
<protein>
    <recommendedName>
        <fullName evidence="8">Fucolectin tachylectin-4 pentraxin-1 domain-containing protein</fullName>
    </recommendedName>
</protein>
<dbReference type="PANTHER" id="PTHR45713">
    <property type="entry name" value="FTP DOMAIN-CONTAINING PROTEIN"/>
    <property type="match status" value="1"/>
</dbReference>
<proteinExistence type="inferred from homology"/>
<dbReference type="InterPro" id="IPR006585">
    <property type="entry name" value="FTP1"/>
</dbReference>
<name>A0A3Q3EFS2_KRYMA</name>
<dbReference type="InterPro" id="IPR008979">
    <property type="entry name" value="Galactose-bd-like_sf"/>
</dbReference>
<evidence type="ECO:0000256" key="3">
    <source>
        <dbReference type="ARBA" id="ARBA00011233"/>
    </source>
</evidence>
<evidence type="ECO:0000256" key="5">
    <source>
        <dbReference type="ARBA" id="ARBA00022734"/>
    </source>
</evidence>
<dbReference type="Pfam" id="PF22633">
    <property type="entry name" value="F5_F8_type_C_2"/>
    <property type="match status" value="1"/>
</dbReference>
<organism evidence="9 10">
    <name type="scientific">Kryptolebias marmoratus</name>
    <name type="common">Mangrove killifish</name>
    <name type="synonym">Rivulus marmoratus</name>
    <dbReference type="NCBI Taxonomy" id="37003"/>
    <lineage>
        <taxon>Eukaryota</taxon>
        <taxon>Metazoa</taxon>
        <taxon>Chordata</taxon>
        <taxon>Craniata</taxon>
        <taxon>Vertebrata</taxon>
        <taxon>Euteleostomi</taxon>
        <taxon>Actinopterygii</taxon>
        <taxon>Neopterygii</taxon>
        <taxon>Teleostei</taxon>
        <taxon>Neoteleostei</taxon>
        <taxon>Acanthomorphata</taxon>
        <taxon>Ovalentaria</taxon>
        <taxon>Atherinomorphae</taxon>
        <taxon>Cyprinodontiformes</taxon>
        <taxon>Rivulidae</taxon>
        <taxon>Kryptolebias</taxon>
    </lineage>
</organism>
<dbReference type="OMA" id="RCCTHND"/>
<sequence>MLLIFCSFFESVFFKICDRVETQMYYFYVSYILTSSVAYLGYAPRAIDGNRDPEYSHGSCTHTNPAWRQWWRLLLPVVYRITSISITNRNALSERLNNVELLIGNSLENNGNNNPRCTVISSIPSGGTSSFNCTGMVGRVINVYNEAYNALTLCELEVYGG</sequence>
<dbReference type="PANTHER" id="PTHR45713:SF6">
    <property type="entry name" value="F5_8 TYPE C DOMAIN-CONTAINING PROTEIN"/>
    <property type="match status" value="1"/>
</dbReference>
<keyword evidence="10" id="KW-1185">Reference proteome</keyword>
<dbReference type="SUPFAM" id="SSF49785">
    <property type="entry name" value="Galactose-binding domain-like"/>
    <property type="match status" value="1"/>
</dbReference>
<comment type="function">
    <text evidence="1">Acts as a defensive agent. Recognizes blood group fucosylated oligosaccharides including A, B, H and Lewis B-type antigens. Does not recognize Lewis A antigen and has low affinity for monovalent haptens.</text>
</comment>
<dbReference type="GO" id="GO:0001868">
    <property type="term" value="P:regulation of complement activation, lectin pathway"/>
    <property type="evidence" value="ECO:0007669"/>
    <property type="project" value="UniProtKB-ARBA"/>
</dbReference>
<keyword evidence="7" id="KW-1015">Disulfide bond</keyword>
<dbReference type="SMART" id="SM00607">
    <property type="entry name" value="FTP"/>
    <property type="match status" value="1"/>
</dbReference>
<evidence type="ECO:0000256" key="4">
    <source>
        <dbReference type="ARBA" id="ARBA00022723"/>
    </source>
</evidence>
<evidence type="ECO:0000313" key="10">
    <source>
        <dbReference type="Proteomes" id="UP000264800"/>
    </source>
</evidence>
<dbReference type="GeneTree" id="ENSGT01060000248575"/>
<evidence type="ECO:0000256" key="6">
    <source>
        <dbReference type="ARBA" id="ARBA00022837"/>
    </source>
</evidence>
<dbReference type="InterPro" id="IPR051941">
    <property type="entry name" value="BG_Antigen-Binding_Lectin"/>
</dbReference>
<keyword evidence="6" id="KW-0106">Calcium</keyword>
<reference evidence="9" key="2">
    <citation type="submission" date="2025-09" db="UniProtKB">
        <authorList>
            <consortium name="Ensembl"/>
        </authorList>
    </citation>
    <scope>IDENTIFICATION</scope>
</reference>
<evidence type="ECO:0000259" key="8">
    <source>
        <dbReference type="SMART" id="SM00607"/>
    </source>
</evidence>
<evidence type="ECO:0000256" key="2">
    <source>
        <dbReference type="ARBA" id="ARBA00010147"/>
    </source>
</evidence>
<dbReference type="Gene3D" id="2.60.120.260">
    <property type="entry name" value="Galactose-binding domain-like"/>
    <property type="match status" value="1"/>
</dbReference>
<keyword evidence="4" id="KW-0479">Metal-binding</keyword>
<dbReference type="GO" id="GO:0046872">
    <property type="term" value="F:metal ion binding"/>
    <property type="evidence" value="ECO:0007669"/>
    <property type="project" value="UniProtKB-KW"/>
</dbReference>
<dbReference type="AlphaFoldDB" id="A0A3Q3EFS2"/>